<dbReference type="Proteomes" id="UP000749559">
    <property type="component" value="Unassembled WGS sequence"/>
</dbReference>
<feature type="compositionally biased region" description="Basic and acidic residues" evidence="1">
    <location>
        <begin position="36"/>
        <end position="54"/>
    </location>
</feature>
<feature type="compositionally biased region" description="Acidic residues" evidence="1">
    <location>
        <begin position="195"/>
        <end position="211"/>
    </location>
</feature>
<feature type="compositionally biased region" description="Acidic residues" evidence="1">
    <location>
        <begin position="175"/>
        <end position="188"/>
    </location>
</feature>
<name>A0A8S4PRZ5_OWEFU</name>
<accession>A0A8S4PRZ5</accession>
<feature type="non-terminal residue" evidence="2">
    <location>
        <position position="1"/>
    </location>
</feature>
<feature type="region of interest" description="Disordered" evidence="1">
    <location>
        <begin position="173"/>
        <end position="211"/>
    </location>
</feature>
<protein>
    <submittedName>
        <fullName evidence="2">Uncharacterized protein</fullName>
    </submittedName>
</protein>
<feature type="non-terminal residue" evidence="2">
    <location>
        <position position="337"/>
    </location>
</feature>
<keyword evidence="3" id="KW-1185">Reference proteome</keyword>
<evidence type="ECO:0000256" key="1">
    <source>
        <dbReference type="SAM" id="MobiDB-lite"/>
    </source>
</evidence>
<dbReference type="AlphaFoldDB" id="A0A8S4PRZ5"/>
<reference evidence="2" key="1">
    <citation type="submission" date="2022-03" db="EMBL/GenBank/DDBJ databases">
        <authorList>
            <person name="Martin C."/>
        </authorList>
    </citation>
    <scope>NUCLEOTIDE SEQUENCE</scope>
</reference>
<feature type="region of interest" description="Disordered" evidence="1">
    <location>
        <begin position="226"/>
        <end position="245"/>
    </location>
</feature>
<gene>
    <name evidence="2" type="ORF">OFUS_LOCUS20383</name>
</gene>
<comment type="caution">
    <text evidence="2">The sequence shown here is derived from an EMBL/GenBank/DDBJ whole genome shotgun (WGS) entry which is preliminary data.</text>
</comment>
<organism evidence="2 3">
    <name type="scientific">Owenia fusiformis</name>
    <name type="common">Polychaete worm</name>
    <dbReference type="NCBI Taxonomy" id="6347"/>
    <lineage>
        <taxon>Eukaryota</taxon>
        <taxon>Metazoa</taxon>
        <taxon>Spiralia</taxon>
        <taxon>Lophotrochozoa</taxon>
        <taxon>Annelida</taxon>
        <taxon>Polychaeta</taxon>
        <taxon>Sedentaria</taxon>
        <taxon>Canalipalpata</taxon>
        <taxon>Sabellida</taxon>
        <taxon>Oweniida</taxon>
        <taxon>Oweniidae</taxon>
        <taxon>Owenia</taxon>
    </lineage>
</organism>
<feature type="region of interest" description="Disordered" evidence="1">
    <location>
        <begin position="1"/>
        <end position="60"/>
    </location>
</feature>
<evidence type="ECO:0000313" key="3">
    <source>
        <dbReference type="Proteomes" id="UP000749559"/>
    </source>
</evidence>
<dbReference type="EMBL" id="CAIIXF020000010">
    <property type="protein sequence ID" value="CAH1795917.1"/>
    <property type="molecule type" value="Genomic_DNA"/>
</dbReference>
<evidence type="ECO:0000313" key="2">
    <source>
        <dbReference type="EMBL" id="CAH1795917.1"/>
    </source>
</evidence>
<proteinExistence type="predicted"/>
<sequence>ERSLGNESADMKTFMASDEDTAEQKSRGCALSPIEQPRHDRDKASPIEQPRHAVEQPTHLSDIVNSPIEEKVDNCTLLSPKKQRQFAYRDSFSPIEQCRRAQIQTDHYLPLIDNVEKLASPCKDVSLCGSLTLSPLVEPRLIKNSTLLDGGFAKQANDVTDFFELSSIEYNDVSDKDEDPTINEDIEEVSSSSDNADDADTEDSDDVDNPQDELVKIRAVAERSPVRHISTLDSRRPQKRRRLQKKMPIKCSTHLFPDVAPDTESHQSGITHGHSRAVAQCLGIRRVRTFTSTPINSPPSNNTSLDVSAVASPQCDSFELAINSTSEVNSEEIHVDS</sequence>